<evidence type="ECO:0000313" key="4">
    <source>
        <dbReference type="EMBL" id="QEN08052.1"/>
    </source>
</evidence>
<dbReference type="PANTHER" id="PTHR33495">
    <property type="entry name" value="ANTI-SIGMA FACTOR ANTAGONIST TM_1081-RELATED-RELATED"/>
    <property type="match status" value="1"/>
</dbReference>
<organism evidence="4 5">
    <name type="scientific">Oceanispirochaeta crateris</name>
    <dbReference type="NCBI Taxonomy" id="2518645"/>
    <lineage>
        <taxon>Bacteria</taxon>
        <taxon>Pseudomonadati</taxon>
        <taxon>Spirochaetota</taxon>
        <taxon>Spirochaetia</taxon>
        <taxon>Spirochaetales</taxon>
        <taxon>Spirochaetaceae</taxon>
        <taxon>Oceanispirochaeta</taxon>
    </lineage>
</organism>
<dbReference type="SUPFAM" id="SSF52091">
    <property type="entry name" value="SpoIIaa-like"/>
    <property type="match status" value="1"/>
</dbReference>
<reference evidence="4 5" key="1">
    <citation type="submission" date="2019-02" db="EMBL/GenBank/DDBJ databases">
        <title>Complete Genome Sequence and Methylome Analysis of free living Spirochaetas.</title>
        <authorList>
            <person name="Fomenkov A."/>
            <person name="Dubinina G."/>
            <person name="Leshcheva N."/>
            <person name="Mikheeva N."/>
            <person name="Grabovich M."/>
            <person name="Vincze T."/>
            <person name="Roberts R.J."/>
        </authorList>
    </citation>
    <scope>NUCLEOTIDE SEQUENCE [LARGE SCALE GENOMIC DNA]</scope>
    <source>
        <strain evidence="4 5">K2</strain>
    </source>
</reference>
<dbReference type="InterPro" id="IPR003658">
    <property type="entry name" value="Anti-sigma_ant"/>
</dbReference>
<name>A0A5C1QPK1_9SPIO</name>
<dbReference type="CDD" id="cd07043">
    <property type="entry name" value="STAS_anti-anti-sigma_factors"/>
    <property type="match status" value="1"/>
</dbReference>
<evidence type="ECO:0000256" key="2">
    <source>
        <dbReference type="RuleBase" id="RU003749"/>
    </source>
</evidence>
<feature type="domain" description="STAS" evidence="3">
    <location>
        <begin position="1"/>
        <end position="110"/>
    </location>
</feature>
<keyword evidence="5" id="KW-1185">Reference proteome</keyword>
<dbReference type="Proteomes" id="UP000324209">
    <property type="component" value="Chromosome"/>
</dbReference>
<evidence type="ECO:0000313" key="5">
    <source>
        <dbReference type="Proteomes" id="UP000324209"/>
    </source>
</evidence>
<dbReference type="EMBL" id="CP036150">
    <property type="protein sequence ID" value="QEN08052.1"/>
    <property type="molecule type" value="Genomic_DNA"/>
</dbReference>
<proteinExistence type="inferred from homology"/>
<protein>
    <recommendedName>
        <fullName evidence="2">Anti-sigma factor antagonist</fullName>
    </recommendedName>
</protein>
<dbReference type="NCBIfam" id="TIGR00377">
    <property type="entry name" value="ant_ant_sig"/>
    <property type="match status" value="1"/>
</dbReference>
<comment type="similarity">
    <text evidence="1 2">Belongs to the anti-sigma-factor antagonist family.</text>
</comment>
<dbReference type="RefSeq" id="WP_149486132.1">
    <property type="nucleotide sequence ID" value="NZ_CP036150.1"/>
</dbReference>
<sequence length="114" mass="12953">MELKVRKSGSVYIIDIEGEMDLYNAFKLKELVGKMLEKRITLFVLNMEKVEYIDSSGIGALIYVSSALKKRSARLIITNVHGSVKKVIELTKLTGYFPMRDTLKEGILELQRGQ</sequence>
<dbReference type="OrthoDB" id="9793697at2"/>
<dbReference type="InterPro" id="IPR002645">
    <property type="entry name" value="STAS_dom"/>
</dbReference>
<accession>A0A5C1QPK1</accession>
<dbReference type="Pfam" id="PF01740">
    <property type="entry name" value="STAS"/>
    <property type="match status" value="1"/>
</dbReference>
<dbReference type="PROSITE" id="PS50801">
    <property type="entry name" value="STAS"/>
    <property type="match status" value="1"/>
</dbReference>
<evidence type="ECO:0000259" key="3">
    <source>
        <dbReference type="PROSITE" id="PS50801"/>
    </source>
</evidence>
<dbReference type="KEGG" id="ock:EXM22_08660"/>
<evidence type="ECO:0000256" key="1">
    <source>
        <dbReference type="ARBA" id="ARBA00009013"/>
    </source>
</evidence>
<dbReference type="Gene3D" id="3.30.750.24">
    <property type="entry name" value="STAS domain"/>
    <property type="match status" value="1"/>
</dbReference>
<dbReference type="PANTHER" id="PTHR33495:SF2">
    <property type="entry name" value="ANTI-SIGMA FACTOR ANTAGONIST TM_1081-RELATED"/>
    <property type="match status" value="1"/>
</dbReference>
<gene>
    <name evidence="4" type="ORF">EXM22_08660</name>
</gene>
<dbReference type="GO" id="GO:0043856">
    <property type="term" value="F:anti-sigma factor antagonist activity"/>
    <property type="evidence" value="ECO:0007669"/>
    <property type="project" value="InterPro"/>
</dbReference>
<dbReference type="InterPro" id="IPR036513">
    <property type="entry name" value="STAS_dom_sf"/>
</dbReference>
<dbReference type="AlphaFoldDB" id="A0A5C1QPK1"/>